<evidence type="ECO:0000256" key="10">
    <source>
        <dbReference type="PIRSR" id="PIRSR601382-1"/>
    </source>
</evidence>
<comment type="function">
    <text evidence="9">Extracts misfolded glycoproteins, but not glycoproteins undergoing productive folding, from the calnexin cycle. It is directly involved in endoplasmic reticulum-associated degradation (ERAD) and targets misfolded glycoproteins for degradation in an N-glycan-independent manner, probably by forming a complex with SEL1L. It has low mannosidase activity, catalyzing mannose trimming from Man8GlcNAc2 to Man7GlcNAc2.</text>
</comment>
<keyword evidence="12" id="KW-0378">Hydrolase</keyword>
<protein>
    <recommendedName>
        <fullName evidence="12">alpha-1,2-Mannosidase</fullName>
        <ecNumber evidence="12">3.2.1.-</ecNumber>
    </recommendedName>
</protein>
<dbReference type="SUPFAM" id="SSF48225">
    <property type="entry name" value="Seven-hairpin glycosidases"/>
    <property type="match status" value="1"/>
</dbReference>
<accession>A0A1B6CWX8</accession>
<evidence type="ECO:0000256" key="9">
    <source>
        <dbReference type="ARBA" id="ARBA00060207"/>
    </source>
</evidence>
<sequence length="574" mass="65816">MVISGEKNYSILIVFAIIATFINFSKSEVLHIFRSSKTYDDIESKYATFPKSLRLQMLEEAREMFYFGYDNYMKYAFPKDELNPIQCSGRGPDYDNPSNININDVLGDYSLTLIDSLDTLAIMGNVSEFQHAVELVINSVNFDKDNVVQVFEANIRLVGGLIAAHLLISDPNEPFGKLAPKWYDGQLLDMAHDLANRLLPAFENSTSGIPKPRVNLRHGIPSAMYSLETCPAGAGSLLLEMGVLSHLLKDPVYELYARRAVKALWNCRSKVTGLLGNSIDADSGAWIGKFSGLGAGLDSFYEYLLKSYIMFGETEDFVMFTQQYESIQNHMRAGREQCNSGEGSHPLYINIEMDTGKQYFSWIDSLQVAFAGVQVLHGDIEEAICLHALYFSIWKRFGVLPERFNWQHTSPDVLFYPLRPELIETTYLLYQATKSPFYLHVGMDIMKSINRYARTNCGYATIHSVLDMSLEDRMESFFLSETTKYLYLLFDEDNYVNRHFDKYIFTTEGHLFPLDLKYREKPWTELEINPILPLYRYNISEPMCESIVDIYKYPLPINSKYLYQLNSVIGVEDF</sequence>
<keyword evidence="7" id="KW-0472">Membrane</keyword>
<keyword evidence="4" id="KW-0256">Endoplasmic reticulum</keyword>
<dbReference type="InterPro" id="IPR012341">
    <property type="entry name" value="6hp_glycosidase-like_sf"/>
</dbReference>
<feature type="active site" description="Proton donor" evidence="10">
    <location>
        <position position="152"/>
    </location>
</feature>
<dbReference type="GO" id="GO:0005509">
    <property type="term" value="F:calcium ion binding"/>
    <property type="evidence" value="ECO:0007669"/>
    <property type="project" value="InterPro"/>
</dbReference>
<evidence type="ECO:0000256" key="5">
    <source>
        <dbReference type="ARBA" id="ARBA00022968"/>
    </source>
</evidence>
<dbReference type="FunFam" id="1.50.10.10:FF:000016">
    <property type="entry name" value="alpha-1,2-Mannosidase"/>
    <property type="match status" value="1"/>
</dbReference>
<organism evidence="13">
    <name type="scientific">Clastoptera arizonana</name>
    <name type="common">Arizona spittle bug</name>
    <dbReference type="NCBI Taxonomy" id="38151"/>
    <lineage>
        <taxon>Eukaryota</taxon>
        <taxon>Metazoa</taxon>
        <taxon>Ecdysozoa</taxon>
        <taxon>Arthropoda</taxon>
        <taxon>Hexapoda</taxon>
        <taxon>Insecta</taxon>
        <taxon>Pterygota</taxon>
        <taxon>Neoptera</taxon>
        <taxon>Paraneoptera</taxon>
        <taxon>Hemiptera</taxon>
        <taxon>Auchenorrhyncha</taxon>
        <taxon>Cercopoidea</taxon>
        <taxon>Clastopteridae</taxon>
        <taxon>Clastoptera</taxon>
    </lineage>
</organism>
<keyword evidence="3" id="KW-0812">Transmembrane</keyword>
<evidence type="ECO:0000256" key="2">
    <source>
        <dbReference type="ARBA" id="ARBA00007658"/>
    </source>
</evidence>
<dbReference type="GO" id="GO:0044322">
    <property type="term" value="C:endoplasmic reticulum quality control compartment"/>
    <property type="evidence" value="ECO:0007669"/>
    <property type="project" value="GOC"/>
</dbReference>
<gene>
    <name evidence="13" type="ORF">g.5907</name>
</gene>
<dbReference type="Gene3D" id="1.50.10.10">
    <property type="match status" value="1"/>
</dbReference>
<dbReference type="PANTHER" id="PTHR45679">
    <property type="entry name" value="ER DEGRADATION-ENHANCING ALPHA-MANNOSIDASE-LIKE PROTEIN 2"/>
    <property type="match status" value="1"/>
</dbReference>
<evidence type="ECO:0000256" key="3">
    <source>
        <dbReference type="ARBA" id="ARBA00022692"/>
    </source>
</evidence>
<keyword evidence="6" id="KW-1133">Transmembrane helix</keyword>
<reference evidence="13" key="1">
    <citation type="submission" date="2015-12" db="EMBL/GenBank/DDBJ databases">
        <title>De novo transcriptome assembly of four potential Pierce s Disease insect vectors from Arizona vineyards.</title>
        <authorList>
            <person name="Tassone E.E."/>
        </authorList>
    </citation>
    <scope>NUCLEOTIDE SEQUENCE</scope>
</reference>
<dbReference type="Pfam" id="PF01532">
    <property type="entry name" value="Glyco_hydro_47"/>
    <property type="match status" value="1"/>
</dbReference>
<dbReference type="AlphaFoldDB" id="A0A1B6CWX8"/>
<evidence type="ECO:0000256" key="4">
    <source>
        <dbReference type="ARBA" id="ARBA00022824"/>
    </source>
</evidence>
<dbReference type="GO" id="GO:0005975">
    <property type="term" value="P:carbohydrate metabolic process"/>
    <property type="evidence" value="ECO:0007669"/>
    <property type="project" value="InterPro"/>
</dbReference>
<comment type="subcellular location">
    <subcellularLocation>
        <location evidence="1">Endoplasmic reticulum membrane</location>
        <topology evidence="1">Single-pass type II membrane protein</topology>
    </subcellularLocation>
</comment>
<feature type="active site" evidence="10">
    <location>
        <position position="298"/>
    </location>
</feature>
<keyword evidence="12" id="KW-0326">Glycosidase</keyword>
<dbReference type="GO" id="GO:0005789">
    <property type="term" value="C:endoplasmic reticulum membrane"/>
    <property type="evidence" value="ECO:0007669"/>
    <property type="project" value="UniProtKB-SubCell"/>
</dbReference>
<dbReference type="EC" id="3.2.1.-" evidence="12"/>
<keyword evidence="11" id="KW-0479">Metal-binding</keyword>
<keyword evidence="8" id="KW-0325">Glycoprotein</keyword>
<evidence type="ECO:0000256" key="1">
    <source>
        <dbReference type="ARBA" id="ARBA00004648"/>
    </source>
</evidence>
<dbReference type="PRINTS" id="PR00747">
    <property type="entry name" value="GLYHDRLASE47"/>
</dbReference>
<dbReference type="InterPro" id="IPR036026">
    <property type="entry name" value="Seven-hairpin_glycosidases"/>
</dbReference>
<evidence type="ECO:0000256" key="11">
    <source>
        <dbReference type="PIRSR" id="PIRSR601382-2"/>
    </source>
</evidence>
<dbReference type="InterPro" id="IPR044674">
    <property type="entry name" value="EDEM1/2/3"/>
</dbReference>
<feature type="active site" description="Proton donor" evidence="10">
    <location>
        <position position="402"/>
    </location>
</feature>
<evidence type="ECO:0000256" key="12">
    <source>
        <dbReference type="RuleBase" id="RU361193"/>
    </source>
</evidence>
<evidence type="ECO:0000256" key="6">
    <source>
        <dbReference type="ARBA" id="ARBA00022989"/>
    </source>
</evidence>
<feature type="active site" evidence="10">
    <location>
        <position position="421"/>
    </location>
</feature>
<keyword evidence="5" id="KW-0735">Signal-anchor</keyword>
<feature type="binding site" evidence="11">
    <location>
        <position position="507"/>
    </location>
    <ligand>
        <name>Ca(2+)</name>
        <dbReference type="ChEBI" id="CHEBI:29108"/>
    </ligand>
</feature>
<dbReference type="EMBL" id="GEDC01019473">
    <property type="protein sequence ID" value="JAS17825.1"/>
    <property type="molecule type" value="Transcribed_RNA"/>
</dbReference>
<evidence type="ECO:0000256" key="8">
    <source>
        <dbReference type="ARBA" id="ARBA00023180"/>
    </source>
</evidence>
<evidence type="ECO:0000313" key="13">
    <source>
        <dbReference type="EMBL" id="JAS17825.1"/>
    </source>
</evidence>
<dbReference type="GO" id="GO:0004571">
    <property type="term" value="F:mannosyl-oligosaccharide 1,2-alpha-mannosidase activity"/>
    <property type="evidence" value="ECO:0007669"/>
    <property type="project" value="InterPro"/>
</dbReference>
<dbReference type="InterPro" id="IPR001382">
    <property type="entry name" value="Glyco_hydro_47"/>
</dbReference>
<comment type="cofactor">
    <cofactor evidence="11">
        <name>Ca(2+)</name>
        <dbReference type="ChEBI" id="CHEBI:29108"/>
    </cofactor>
</comment>
<dbReference type="GO" id="GO:1904380">
    <property type="term" value="P:endoplasmic reticulum mannose trimming"/>
    <property type="evidence" value="ECO:0007669"/>
    <property type="project" value="InterPro"/>
</dbReference>
<comment type="similarity">
    <text evidence="2 12">Belongs to the glycosyl hydrolase 47 family.</text>
</comment>
<keyword evidence="11" id="KW-0106">Calcium</keyword>
<name>A0A1B6CWX8_9HEMI</name>
<dbReference type="PANTHER" id="PTHR45679:SF5">
    <property type="entry name" value="ER DEGRADATION-ENHANCING ALPHA-MANNOSIDASE-LIKE PROTEIN 1"/>
    <property type="match status" value="1"/>
</dbReference>
<proteinExistence type="inferred from homology"/>
<evidence type="ECO:0000256" key="7">
    <source>
        <dbReference type="ARBA" id="ARBA00023136"/>
    </source>
</evidence>